<feature type="compositionally biased region" description="Basic and acidic residues" evidence="3">
    <location>
        <begin position="157"/>
        <end position="170"/>
    </location>
</feature>
<evidence type="ECO:0000259" key="4">
    <source>
        <dbReference type="Pfam" id="PF12936"/>
    </source>
</evidence>
<name>A0ABM1Y6Z9_AEDAL</name>
<feature type="compositionally biased region" description="Acidic residues" evidence="3">
    <location>
        <begin position="48"/>
        <end position="67"/>
    </location>
</feature>
<feature type="compositionally biased region" description="Basic and acidic residues" evidence="3">
    <location>
        <begin position="206"/>
        <end position="219"/>
    </location>
</feature>
<proteinExistence type="inferred from homology"/>
<feature type="compositionally biased region" description="Basic and acidic residues" evidence="3">
    <location>
        <begin position="179"/>
        <end position="198"/>
    </location>
</feature>
<feature type="domain" description="Kri1-like C-terminal" evidence="4">
    <location>
        <begin position="497"/>
        <end position="583"/>
    </location>
</feature>
<reference evidence="5" key="2">
    <citation type="submission" date="2025-05" db="UniProtKB">
        <authorList>
            <consortium name="EnsemblMetazoa"/>
        </authorList>
    </citation>
    <scope>IDENTIFICATION</scope>
    <source>
        <strain evidence="5">Foshan</strain>
    </source>
</reference>
<dbReference type="GeneID" id="109409721"/>
<feature type="compositionally biased region" description="Basic and acidic residues" evidence="3">
    <location>
        <begin position="639"/>
        <end position="651"/>
    </location>
</feature>
<evidence type="ECO:0000313" key="5">
    <source>
        <dbReference type="EnsemblMetazoa" id="AALFPA23_006365.P8254"/>
    </source>
</evidence>
<evidence type="ECO:0000256" key="1">
    <source>
        <dbReference type="ARBA" id="ARBA00007473"/>
    </source>
</evidence>
<feature type="compositionally biased region" description="Basic and acidic residues" evidence="3">
    <location>
        <begin position="1"/>
        <end position="10"/>
    </location>
</feature>
<protein>
    <recommendedName>
        <fullName evidence="2">Protein KRI1 homolog</fullName>
    </recommendedName>
</protein>
<sequence>MGKIPLFHESDQEDDGEQIEFKTNKSYAKHYDEFRKKEVLGQLKNLESEGESSSSEDETTDEEVVDPEFDKEFFRTLAYLKRRDPAKYEEKPQFFENVKPVEEVALEKRKKKEKPMTLKDYERKVILEKGGVYEDEDENPRQQARPESPSLVQQQEQIKDEIKRALSRIDTDDEDEDEGKGGLLKERSKSKEEKERDQANYLSWLADKKSKEAPTEEVKPLEPLKEFWSSKSLSKEDAFLKDYILNKRFVDSSGEVPTYDDIVATSEDEEELEKQEEYERQYNFRFEEPDAEFIKRYPRNVEESVRIERNKRKEQRQALKERKQREKEQQKRELEELKAIKLQEIKDRIQKLKEIAATENMNINEEELESDFDPEEHDRRMQRMFDEDYYGVDEGDQKPEFPDLDEELGIENYDREKVDSDEQEKADDDGPYCEDDDFVMDADYEENQKKKQDKKNLEEELLEATGGKKKKKGKKLSKFAEVLKKEKPLFDPEDEKTYGEYIDEYYKLDYEDIIGDTPCRFRYVETVPNDFGLSIEEILMANTRELNRWASVKKTVQIRPKYSELSEIEVYKRKAQNEELKKKLLPSLFKQQERESDEDEEIKQKKVNTITELDVEDSTDNVETAPAEGKKKKKKKKKQVLEQESTRDEQPKAVPETTETLDTNKESKKSKKNRKSKEQHLEEPTELNSTEETPPTEDKKGKKRKRDKDEPQTAQESVPHPEKKPKKFNKERKQGHFSASQQAPSNVTDSRLRAFGINPKKFHNKLKYGGGSQSQQAASAGEQHENRHHGQNGKFSHKGGKYKNQHWKNKKRNFGKS</sequence>
<feature type="region of interest" description="Disordered" evidence="3">
    <location>
        <begin position="591"/>
        <end position="817"/>
    </location>
</feature>
<feature type="compositionally biased region" description="Basic and acidic residues" evidence="3">
    <location>
        <begin position="376"/>
        <end position="386"/>
    </location>
</feature>
<feature type="region of interest" description="Disordered" evidence="3">
    <location>
        <begin position="129"/>
        <end position="219"/>
    </location>
</feature>
<feature type="compositionally biased region" description="Acidic residues" evidence="3">
    <location>
        <begin position="364"/>
        <end position="375"/>
    </location>
</feature>
<feature type="compositionally biased region" description="Acidic residues" evidence="3">
    <location>
        <begin position="421"/>
        <end position="445"/>
    </location>
</feature>
<dbReference type="PANTHER" id="PTHR14490">
    <property type="entry name" value="ZINC FINGER, ZZ TYPE"/>
    <property type="match status" value="1"/>
</dbReference>
<evidence type="ECO:0000313" key="6">
    <source>
        <dbReference type="Proteomes" id="UP000069940"/>
    </source>
</evidence>
<dbReference type="RefSeq" id="XP_019538757.2">
    <property type="nucleotide sequence ID" value="XM_019683212.3"/>
</dbReference>
<dbReference type="Pfam" id="PF12936">
    <property type="entry name" value="Kri1_C"/>
    <property type="match status" value="1"/>
</dbReference>
<dbReference type="EnsemblMetazoa" id="AALFPA23_006365.R8254">
    <property type="protein sequence ID" value="AALFPA23_006365.P8254"/>
    <property type="gene ID" value="AALFPA23_006365"/>
</dbReference>
<evidence type="ECO:0000256" key="3">
    <source>
        <dbReference type="SAM" id="MobiDB-lite"/>
    </source>
</evidence>
<keyword evidence="6" id="KW-1185">Reference proteome</keyword>
<feature type="region of interest" description="Disordered" evidence="3">
    <location>
        <begin position="361"/>
        <end position="456"/>
    </location>
</feature>
<feature type="region of interest" description="Disordered" evidence="3">
    <location>
        <begin position="45"/>
        <end position="67"/>
    </location>
</feature>
<reference evidence="6" key="1">
    <citation type="journal article" date="2015" name="Proc. Natl. Acad. Sci. U.S.A.">
        <title>Genome sequence of the Asian Tiger mosquito, Aedes albopictus, reveals insights into its biology, genetics, and evolution.</title>
        <authorList>
            <person name="Chen X.G."/>
            <person name="Jiang X."/>
            <person name="Gu J."/>
            <person name="Xu M."/>
            <person name="Wu Y."/>
            <person name="Deng Y."/>
            <person name="Zhang C."/>
            <person name="Bonizzoni M."/>
            <person name="Dermauw W."/>
            <person name="Vontas J."/>
            <person name="Armbruster P."/>
            <person name="Huang X."/>
            <person name="Yang Y."/>
            <person name="Zhang H."/>
            <person name="He W."/>
            <person name="Peng H."/>
            <person name="Liu Y."/>
            <person name="Wu K."/>
            <person name="Chen J."/>
            <person name="Lirakis M."/>
            <person name="Topalis P."/>
            <person name="Van Leeuwen T."/>
            <person name="Hall A.B."/>
            <person name="Jiang X."/>
            <person name="Thorpe C."/>
            <person name="Mueller R.L."/>
            <person name="Sun C."/>
            <person name="Waterhouse R.M."/>
            <person name="Yan G."/>
            <person name="Tu Z.J."/>
            <person name="Fang X."/>
            <person name="James A.A."/>
        </authorList>
    </citation>
    <scope>NUCLEOTIDE SEQUENCE [LARGE SCALE GENOMIC DNA]</scope>
    <source>
        <strain evidence="6">Foshan</strain>
    </source>
</reference>
<feature type="compositionally biased region" description="Basic and acidic residues" evidence="3">
    <location>
        <begin position="446"/>
        <end position="456"/>
    </location>
</feature>
<comment type="similarity">
    <text evidence="1">Belongs to the KRI1 family.</text>
</comment>
<feature type="compositionally biased region" description="Basic and acidic residues" evidence="3">
    <location>
        <begin position="315"/>
        <end position="332"/>
    </location>
</feature>
<accession>A0ABM1Y6Z9</accession>
<feature type="compositionally biased region" description="Basic residues" evidence="3">
    <location>
        <begin position="723"/>
        <end position="735"/>
    </location>
</feature>
<evidence type="ECO:0000256" key="2">
    <source>
        <dbReference type="ARBA" id="ARBA00017294"/>
    </source>
</evidence>
<dbReference type="InterPro" id="IPR018034">
    <property type="entry name" value="Kri1"/>
</dbReference>
<dbReference type="PANTHER" id="PTHR14490:SF5">
    <property type="entry name" value="PROTEIN KRI1 HOMOLOG"/>
    <property type="match status" value="1"/>
</dbReference>
<dbReference type="Pfam" id="PF05178">
    <property type="entry name" value="Kri1"/>
    <property type="match status" value="1"/>
</dbReference>
<organism evidence="5 6">
    <name type="scientific">Aedes albopictus</name>
    <name type="common">Asian tiger mosquito</name>
    <name type="synonym">Stegomyia albopicta</name>
    <dbReference type="NCBI Taxonomy" id="7160"/>
    <lineage>
        <taxon>Eukaryota</taxon>
        <taxon>Metazoa</taxon>
        <taxon>Ecdysozoa</taxon>
        <taxon>Arthropoda</taxon>
        <taxon>Hexapoda</taxon>
        <taxon>Insecta</taxon>
        <taxon>Pterygota</taxon>
        <taxon>Neoptera</taxon>
        <taxon>Endopterygota</taxon>
        <taxon>Diptera</taxon>
        <taxon>Nematocera</taxon>
        <taxon>Culicoidea</taxon>
        <taxon>Culicidae</taxon>
        <taxon>Culicinae</taxon>
        <taxon>Aedini</taxon>
        <taxon>Aedes</taxon>
        <taxon>Stegomyia</taxon>
    </lineage>
</organism>
<feature type="region of interest" description="Disordered" evidence="3">
    <location>
        <begin position="308"/>
        <end position="332"/>
    </location>
</feature>
<feature type="region of interest" description="Disordered" evidence="3">
    <location>
        <begin position="1"/>
        <end position="20"/>
    </location>
</feature>
<feature type="compositionally biased region" description="Basic residues" evidence="3">
    <location>
        <begin position="786"/>
        <end position="817"/>
    </location>
</feature>
<feature type="compositionally biased region" description="Polar residues" evidence="3">
    <location>
        <begin position="737"/>
        <end position="749"/>
    </location>
</feature>
<dbReference type="InterPro" id="IPR024626">
    <property type="entry name" value="Kri1-like_C"/>
</dbReference>
<dbReference type="Proteomes" id="UP000069940">
    <property type="component" value="Unassembled WGS sequence"/>
</dbReference>